<dbReference type="Proteomes" id="UP001188597">
    <property type="component" value="Unassembled WGS sequence"/>
</dbReference>
<gene>
    <name evidence="6" type="ORF">RJ639_004225</name>
</gene>
<dbReference type="InterPro" id="IPR001648">
    <property type="entry name" value="Ribosomal_bS18"/>
</dbReference>
<dbReference type="GO" id="GO:0070181">
    <property type="term" value="F:small ribosomal subunit rRNA binding"/>
    <property type="evidence" value="ECO:0007669"/>
    <property type="project" value="TreeGrafter"/>
</dbReference>
<evidence type="ECO:0000256" key="5">
    <source>
        <dbReference type="ARBA" id="ARBA00035266"/>
    </source>
</evidence>
<keyword evidence="2" id="KW-0694">RNA-binding</keyword>
<dbReference type="Pfam" id="PF01084">
    <property type="entry name" value="Ribosomal_S18"/>
    <property type="match status" value="1"/>
</dbReference>
<accession>A0AA89B255</accession>
<proteinExistence type="predicted"/>
<evidence type="ECO:0000313" key="6">
    <source>
        <dbReference type="EMBL" id="KAK3019276.1"/>
    </source>
</evidence>
<dbReference type="PANTHER" id="PTHR13479:SF65">
    <property type="entry name" value="F10K1.8 PROTEIN"/>
    <property type="match status" value="1"/>
</dbReference>
<evidence type="ECO:0000256" key="3">
    <source>
        <dbReference type="ARBA" id="ARBA00022980"/>
    </source>
</evidence>
<keyword evidence="7" id="KW-1185">Reference proteome</keyword>
<dbReference type="EMBL" id="JAVXUP010000886">
    <property type="protein sequence ID" value="KAK3019276.1"/>
    <property type="molecule type" value="Genomic_DNA"/>
</dbReference>
<protein>
    <recommendedName>
        <fullName evidence="5">Small ribosomal subunit protein bS18c</fullName>
    </recommendedName>
</protein>
<keyword evidence="3" id="KW-0689">Ribosomal protein</keyword>
<dbReference type="PRINTS" id="PR00974">
    <property type="entry name" value="RIBOSOMALS18"/>
</dbReference>
<dbReference type="AlphaFoldDB" id="A0AA89B255"/>
<name>A0AA89B255_9ASTE</name>
<dbReference type="GO" id="GO:0003735">
    <property type="term" value="F:structural constituent of ribosome"/>
    <property type="evidence" value="ECO:0007669"/>
    <property type="project" value="InterPro"/>
</dbReference>
<dbReference type="PANTHER" id="PTHR13479">
    <property type="entry name" value="30S RIBOSOMAL PROTEIN S18"/>
    <property type="match status" value="1"/>
</dbReference>
<evidence type="ECO:0000256" key="1">
    <source>
        <dbReference type="ARBA" id="ARBA00022730"/>
    </source>
</evidence>
<dbReference type="GO" id="GO:0005763">
    <property type="term" value="C:mitochondrial small ribosomal subunit"/>
    <property type="evidence" value="ECO:0007669"/>
    <property type="project" value="TreeGrafter"/>
</dbReference>
<dbReference type="InterPro" id="IPR036870">
    <property type="entry name" value="Ribosomal_bS18_sf"/>
</dbReference>
<keyword evidence="4" id="KW-0687">Ribonucleoprotein</keyword>
<sequence>MRLVQGVLRAVKLGSSHGSHRLPMARAFSVSSTSGLHCFIYWLLVWMCFYAGLDDNQSTNTSESADDFERRIFGDFTGSVQDSNSFFRKLGKAAKAHDRSAAGSKSTGGKRSEFLDGLDESFSTLSDGMDGKLKEAATFFELDEHELEKDDYCYRPDMHFTPGMTYETKDLDLRKPGVQKFAKRNEFEVTSEEVLKKADFRNVRFLANFITQAGIIIKRSETKISAKAQRKVAREIKTARAFGLMPFTCMGTKHFVFGKTMEDLDEDFEYETYGHNFVDEEASQDPLEM</sequence>
<reference evidence="6" key="1">
    <citation type="submission" date="2022-12" db="EMBL/GenBank/DDBJ databases">
        <title>Draft genome assemblies for two species of Escallonia (Escalloniales).</title>
        <authorList>
            <person name="Chanderbali A."/>
            <person name="Dervinis C."/>
            <person name="Anghel I."/>
            <person name="Soltis D."/>
            <person name="Soltis P."/>
            <person name="Zapata F."/>
        </authorList>
    </citation>
    <scope>NUCLEOTIDE SEQUENCE</scope>
    <source>
        <strain evidence="6">UCBG64.0493</strain>
        <tissue evidence="6">Leaf</tissue>
    </source>
</reference>
<comment type="caution">
    <text evidence="6">The sequence shown here is derived from an EMBL/GenBank/DDBJ whole genome shotgun (WGS) entry which is preliminary data.</text>
</comment>
<evidence type="ECO:0000256" key="2">
    <source>
        <dbReference type="ARBA" id="ARBA00022884"/>
    </source>
</evidence>
<evidence type="ECO:0000256" key="4">
    <source>
        <dbReference type="ARBA" id="ARBA00023274"/>
    </source>
</evidence>
<dbReference type="SUPFAM" id="SSF46911">
    <property type="entry name" value="Ribosomal protein S18"/>
    <property type="match status" value="1"/>
</dbReference>
<organism evidence="6 7">
    <name type="scientific">Escallonia herrerae</name>
    <dbReference type="NCBI Taxonomy" id="1293975"/>
    <lineage>
        <taxon>Eukaryota</taxon>
        <taxon>Viridiplantae</taxon>
        <taxon>Streptophyta</taxon>
        <taxon>Embryophyta</taxon>
        <taxon>Tracheophyta</taxon>
        <taxon>Spermatophyta</taxon>
        <taxon>Magnoliopsida</taxon>
        <taxon>eudicotyledons</taxon>
        <taxon>Gunneridae</taxon>
        <taxon>Pentapetalae</taxon>
        <taxon>asterids</taxon>
        <taxon>campanulids</taxon>
        <taxon>Escalloniales</taxon>
        <taxon>Escalloniaceae</taxon>
        <taxon>Escallonia</taxon>
    </lineage>
</organism>
<dbReference type="GO" id="GO:0006412">
    <property type="term" value="P:translation"/>
    <property type="evidence" value="ECO:0007669"/>
    <property type="project" value="InterPro"/>
</dbReference>
<keyword evidence="1" id="KW-0699">rRNA-binding</keyword>
<evidence type="ECO:0000313" key="7">
    <source>
        <dbReference type="Proteomes" id="UP001188597"/>
    </source>
</evidence>
<dbReference type="Gene3D" id="4.10.640.10">
    <property type="entry name" value="Ribosomal protein S18"/>
    <property type="match status" value="1"/>
</dbReference>